<dbReference type="InterPro" id="IPR055221">
    <property type="entry name" value="PSF3_N"/>
</dbReference>
<evidence type="ECO:0000313" key="8">
    <source>
        <dbReference type="Proteomes" id="UP001497512"/>
    </source>
</evidence>
<evidence type="ECO:0000259" key="6">
    <source>
        <dbReference type="Pfam" id="PF22466"/>
    </source>
</evidence>
<dbReference type="SUPFAM" id="SSF158573">
    <property type="entry name" value="GINS helical bundle-like"/>
    <property type="match status" value="1"/>
</dbReference>
<dbReference type="PANTHER" id="PTHR22768:SF0">
    <property type="entry name" value="DNA REPLICATION COMPLEX GINS PROTEIN PSF3"/>
    <property type="match status" value="1"/>
</dbReference>
<dbReference type="Proteomes" id="UP001497512">
    <property type="component" value="Chromosome 9"/>
</dbReference>
<comment type="similarity">
    <text evidence="2">Belongs to the GINS3/PSF3 family.</text>
</comment>
<dbReference type="EMBL" id="OZ019901">
    <property type="protein sequence ID" value="CAK9236711.1"/>
    <property type="molecule type" value="Genomic_DNA"/>
</dbReference>
<evidence type="ECO:0008006" key="9">
    <source>
        <dbReference type="Google" id="ProtNLM"/>
    </source>
</evidence>
<gene>
    <name evidence="7" type="ORF">CSSPTR1EN2_LOCUS23111</name>
</gene>
<dbReference type="InterPro" id="IPR038437">
    <property type="entry name" value="GINS_Psf3_sf"/>
</dbReference>
<dbReference type="InterPro" id="IPR010492">
    <property type="entry name" value="GINS_Psf3"/>
</dbReference>
<keyword evidence="3" id="KW-0235">DNA replication</keyword>
<dbReference type="Pfam" id="PF05916">
    <property type="entry name" value="Sld5"/>
    <property type="match status" value="1"/>
</dbReference>
<dbReference type="SUPFAM" id="SSF160059">
    <property type="entry name" value="PriA/YqbF domain"/>
    <property type="match status" value="1"/>
</dbReference>
<dbReference type="CDD" id="cd11713">
    <property type="entry name" value="GINS_A_psf3"/>
    <property type="match status" value="1"/>
</dbReference>
<dbReference type="InterPro" id="IPR021151">
    <property type="entry name" value="GINS_A"/>
</dbReference>
<feature type="domain" description="GINS subunit" evidence="5">
    <location>
        <begin position="72"/>
        <end position="165"/>
    </location>
</feature>
<feature type="domain" description="DNA replication complex GINS protein PSF3 N-terminal" evidence="6">
    <location>
        <begin position="5"/>
        <end position="56"/>
    </location>
</feature>
<evidence type="ECO:0000259" key="5">
    <source>
        <dbReference type="Pfam" id="PF05916"/>
    </source>
</evidence>
<reference evidence="7" key="1">
    <citation type="submission" date="2024-02" db="EMBL/GenBank/DDBJ databases">
        <authorList>
            <consortium name="ELIXIR-Norway"/>
            <consortium name="Elixir Norway"/>
        </authorList>
    </citation>
    <scope>NUCLEOTIDE SEQUENCE</scope>
</reference>
<organism evidence="7 8">
    <name type="scientific">Sphagnum troendelagicum</name>
    <dbReference type="NCBI Taxonomy" id="128251"/>
    <lineage>
        <taxon>Eukaryota</taxon>
        <taxon>Viridiplantae</taxon>
        <taxon>Streptophyta</taxon>
        <taxon>Embryophyta</taxon>
        <taxon>Bryophyta</taxon>
        <taxon>Sphagnophytina</taxon>
        <taxon>Sphagnopsida</taxon>
        <taxon>Sphagnales</taxon>
        <taxon>Sphagnaceae</taxon>
        <taxon>Sphagnum</taxon>
    </lineage>
</organism>
<dbReference type="InterPro" id="IPR036224">
    <property type="entry name" value="GINS_bundle-like_dom_sf"/>
</dbReference>
<sequence>MSKYYDLNDILVEDEVVSTVFHHKANGVGYLDPGSEDDNVEKGAVVELPLWLAQDLSRRKIIQVNLPPCFGAKVRKEVQADPACVNLRSKCPYFYEMGCKLADITGDPSLGGFLLSTLRGRYRDILCKALTSTITSTPKFMTLLTQEETHLFEAGRDSMRTFQKWRLQGPQLERAPILGRKRR</sequence>
<evidence type="ECO:0000256" key="3">
    <source>
        <dbReference type="ARBA" id="ARBA00022705"/>
    </source>
</evidence>
<accession>A0ABP0V2S6</accession>
<dbReference type="CDD" id="cd21693">
    <property type="entry name" value="GINS_B_Psf3"/>
    <property type="match status" value="1"/>
</dbReference>
<dbReference type="Gene3D" id="1.20.58.2050">
    <property type="match status" value="1"/>
</dbReference>
<evidence type="ECO:0000256" key="1">
    <source>
        <dbReference type="ARBA" id="ARBA00004123"/>
    </source>
</evidence>
<comment type="subcellular location">
    <subcellularLocation>
        <location evidence="1">Nucleus</location>
    </subcellularLocation>
</comment>
<proteinExistence type="inferred from homology"/>
<dbReference type="Pfam" id="PF22466">
    <property type="entry name" value="PSF3_N"/>
    <property type="match status" value="1"/>
</dbReference>
<keyword evidence="4" id="KW-0539">Nucleus</keyword>
<dbReference type="PANTHER" id="PTHR22768">
    <property type="entry name" value="DNA REPLICATION COMPLEX GINS PROTEIN PSF3"/>
    <property type="match status" value="1"/>
</dbReference>
<keyword evidence="8" id="KW-1185">Reference proteome</keyword>
<evidence type="ECO:0000313" key="7">
    <source>
        <dbReference type="EMBL" id="CAK9236711.1"/>
    </source>
</evidence>
<name>A0ABP0V2S6_9BRYO</name>
<protein>
    <recommendedName>
        <fullName evidence="9">DNA replication complex GINS protein PSF3</fullName>
    </recommendedName>
</protein>
<evidence type="ECO:0000256" key="2">
    <source>
        <dbReference type="ARBA" id="ARBA00006343"/>
    </source>
</evidence>
<evidence type="ECO:0000256" key="4">
    <source>
        <dbReference type="ARBA" id="ARBA00023242"/>
    </source>
</evidence>